<dbReference type="Proteomes" id="UP000295325">
    <property type="component" value="Unassembled WGS sequence"/>
</dbReference>
<organism evidence="2 3">
    <name type="scientific">Fonticella tunisiensis</name>
    <dbReference type="NCBI Taxonomy" id="1096341"/>
    <lineage>
        <taxon>Bacteria</taxon>
        <taxon>Bacillati</taxon>
        <taxon>Bacillota</taxon>
        <taxon>Clostridia</taxon>
        <taxon>Eubacteriales</taxon>
        <taxon>Clostridiaceae</taxon>
        <taxon>Fonticella</taxon>
    </lineage>
</organism>
<dbReference type="GO" id="GO:0004803">
    <property type="term" value="F:transposase activity"/>
    <property type="evidence" value="ECO:0007669"/>
    <property type="project" value="TreeGrafter"/>
</dbReference>
<gene>
    <name evidence="2" type="ORF">EDD71_10634</name>
</gene>
<dbReference type="AlphaFoldDB" id="A0A4R7KQR4"/>
<dbReference type="Pfam" id="PF13936">
    <property type="entry name" value="HTH_38"/>
    <property type="match status" value="1"/>
</dbReference>
<dbReference type="PANTHER" id="PTHR10948">
    <property type="entry name" value="TRANSPOSASE"/>
    <property type="match status" value="1"/>
</dbReference>
<evidence type="ECO:0000313" key="2">
    <source>
        <dbReference type="EMBL" id="TDT61550.1"/>
    </source>
</evidence>
<dbReference type="Gene3D" id="1.10.10.60">
    <property type="entry name" value="Homeodomain-like"/>
    <property type="match status" value="1"/>
</dbReference>
<accession>A0A4R7KQR4</accession>
<sequence>MVDTINSNTTVRSFKHLNSYERGEISALLKEGKSIRYIARKLGRSPSTICREIKRGTTLQLKSNLSFYTSYFPETGQAVYEKHRSNCGAKLKIAQAEAFLKYAETKILQEKWSVDAVVGACKKDPAWKDAYIVSTKTLYNYIDRGFLSVRNIDLPLKLHLKPKKKRIRQNKRVIGKSIELRPQEIKTVKPLVTGKSIL</sequence>
<dbReference type="EMBL" id="SOAZ01000006">
    <property type="protein sequence ID" value="TDT61550.1"/>
    <property type="molecule type" value="Genomic_DNA"/>
</dbReference>
<evidence type="ECO:0000313" key="3">
    <source>
        <dbReference type="Proteomes" id="UP000295325"/>
    </source>
</evidence>
<dbReference type="GO" id="GO:0032196">
    <property type="term" value="P:transposition"/>
    <property type="evidence" value="ECO:0007669"/>
    <property type="project" value="TreeGrafter"/>
</dbReference>
<proteinExistence type="predicted"/>
<dbReference type="InterPro" id="IPR025246">
    <property type="entry name" value="IS30-like_HTH"/>
</dbReference>
<dbReference type="PANTHER" id="PTHR10948:SF23">
    <property type="entry name" value="TRANSPOSASE INSI FOR INSERTION SEQUENCE ELEMENT IS30A-RELATED"/>
    <property type="match status" value="1"/>
</dbReference>
<reference evidence="2 3" key="1">
    <citation type="submission" date="2019-03" db="EMBL/GenBank/DDBJ databases">
        <title>Genomic Encyclopedia of Type Strains, Phase IV (KMG-IV): sequencing the most valuable type-strain genomes for metagenomic binning, comparative biology and taxonomic classification.</title>
        <authorList>
            <person name="Goeker M."/>
        </authorList>
    </citation>
    <scope>NUCLEOTIDE SEQUENCE [LARGE SCALE GENOMIC DNA]</scope>
    <source>
        <strain evidence="2 3">DSM 24455</strain>
    </source>
</reference>
<comment type="caution">
    <text evidence="2">The sequence shown here is derived from an EMBL/GenBank/DDBJ whole genome shotgun (WGS) entry which is preliminary data.</text>
</comment>
<dbReference type="GO" id="GO:0005829">
    <property type="term" value="C:cytosol"/>
    <property type="evidence" value="ECO:0007669"/>
    <property type="project" value="TreeGrafter"/>
</dbReference>
<keyword evidence="3" id="KW-1185">Reference proteome</keyword>
<name>A0A4R7KQR4_9CLOT</name>
<protein>
    <submittedName>
        <fullName evidence="2">Helix-turn-helix protein</fullName>
    </submittedName>
</protein>
<evidence type="ECO:0000259" key="1">
    <source>
        <dbReference type="Pfam" id="PF13936"/>
    </source>
</evidence>
<dbReference type="InterPro" id="IPR051917">
    <property type="entry name" value="Transposase-Integrase"/>
</dbReference>
<feature type="domain" description="Transposase IS30-like HTH" evidence="1">
    <location>
        <begin position="13"/>
        <end position="56"/>
    </location>
</feature>